<sequence length="167" mass="19329">MTTLLVVIGEEPRSKTLMISFIVVRLPSTYNTIIGRSTLNKLRDVRENLDPLEEKRTKAYLRTLDYKRGVARLYNYKVCPRQVASDDLVLRKAEISWPKHHSTPCRRVSSFELPRPARPSAYHYRPGSRLLTVRLQLLDARLLPPALDHHWTSAPLSPTKTRQFDDP</sequence>
<comment type="caution">
    <text evidence="1">The sequence shown here is derived from an EMBL/GenBank/DDBJ whole genome shotgun (WGS) entry which is preliminary data.</text>
</comment>
<accession>A0A426ZWK4</accession>
<dbReference type="Proteomes" id="UP000287651">
    <property type="component" value="Unassembled WGS sequence"/>
</dbReference>
<protein>
    <submittedName>
        <fullName evidence="1">Uncharacterized protein</fullName>
    </submittedName>
</protein>
<reference evidence="1 2" key="1">
    <citation type="journal article" date="2014" name="Agronomy (Basel)">
        <title>A Draft Genome Sequence for Ensete ventricosum, the Drought-Tolerant Tree Against Hunger.</title>
        <authorList>
            <person name="Harrison J."/>
            <person name="Moore K.A."/>
            <person name="Paszkiewicz K."/>
            <person name="Jones T."/>
            <person name="Grant M."/>
            <person name="Ambacheew D."/>
            <person name="Muzemil S."/>
            <person name="Studholme D.J."/>
        </authorList>
    </citation>
    <scope>NUCLEOTIDE SEQUENCE [LARGE SCALE GENOMIC DNA]</scope>
</reference>
<dbReference type="EMBL" id="AMZH03004727">
    <property type="protein sequence ID" value="RRT68345.1"/>
    <property type="molecule type" value="Genomic_DNA"/>
</dbReference>
<organism evidence="1 2">
    <name type="scientific">Ensete ventricosum</name>
    <name type="common">Abyssinian banana</name>
    <name type="synonym">Musa ensete</name>
    <dbReference type="NCBI Taxonomy" id="4639"/>
    <lineage>
        <taxon>Eukaryota</taxon>
        <taxon>Viridiplantae</taxon>
        <taxon>Streptophyta</taxon>
        <taxon>Embryophyta</taxon>
        <taxon>Tracheophyta</taxon>
        <taxon>Spermatophyta</taxon>
        <taxon>Magnoliopsida</taxon>
        <taxon>Liliopsida</taxon>
        <taxon>Zingiberales</taxon>
        <taxon>Musaceae</taxon>
        <taxon>Ensete</taxon>
    </lineage>
</organism>
<evidence type="ECO:0000313" key="2">
    <source>
        <dbReference type="Proteomes" id="UP000287651"/>
    </source>
</evidence>
<proteinExistence type="predicted"/>
<dbReference type="AlphaFoldDB" id="A0A426ZWK4"/>
<gene>
    <name evidence="1" type="ORF">B296_00012515</name>
</gene>
<evidence type="ECO:0000313" key="1">
    <source>
        <dbReference type="EMBL" id="RRT68345.1"/>
    </source>
</evidence>
<name>A0A426ZWK4_ENSVE</name>